<evidence type="ECO:0000313" key="3">
    <source>
        <dbReference type="Proteomes" id="UP000199028"/>
    </source>
</evidence>
<dbReference type="InterPro" id="IPR016032">
    <property type="entry name" value="Sig_transdc_resp-reg_C-effctor"/>
</dbReference>
<dbReference type="RefSeq" id="WP_143086948.1">
    <property type="nucleotide sequence ID" value="NZ_FOFT01000017.1"/>
</dbReference>
<keyword evidence="3" id="KW-1185">Reference proteome</keyword>
<dbReference type="SUPFAM" id="SSF46894">
    <property type="entry name" value="C-terminal effector domain of the bipartite response regulators"/>
    <property type="match status" value="1"/>
</dbReference>
<dbReference type="EMBL" id="FOFT01000017">
    <property type="protein sequence ID" value="SES48952.1"/>
    <property type="molecule type" value="Genomic_DNA"/>
</dbReference>
<accession>A0A1H9XS25</accession>
<organism evidence="2 3">
    <name type="scientific">Lentzea flaviverrucosa</name>
    <dbReference type="NCBI Taxonomy" id="200379"/>
    <lineage>
        <taxon>Bacteria</taxon>
        <taxon>Bacillati</taxon>
        <taxon>Actinomycetota</taxon>
        <taxon>Actinomycetes</taxon>
        <taxon>Pseudonocardiales</taxon>
        <taxon>Pseudonocardiaceae</taxon>
        <taxon>Lentzea</taxon>
    </lineage>
</organism>
<dbReference type="AlphaFoldDB" id="A0A1H9XS25"/>
<dbReference type="GO" id="GO:0003677">
    <property type="term" value="F:DNA binding"/>
    <property type="evidence" value="ECO:0007669"/>
    <property type="project" value="InterPro"/>
</dbReference>
<feature type="domain" description="HTH luxR-type" evidence="1">
    <location>
        <begin position="198"/>
        <end position="255"/>
    </location>
</feature>
<reference evidence="3" key="1">
    <citation type="submission" date="2016-10" db="EMBL/GenBank/DDBJ databases">
        <authorList>
            <person name="Varghese N."/>
            <person name="Submissions S."/>
        </authorList>
    </citation>
    <scope>NUCLEOTIDE SEQUENCE [LARGE SCALE GENOMIC DNA]</scope>
    <source>
        <strain evidence="3">CGMCC 4.578</strain>
    </source>
</reference>
<evidence type="ECO:0000313" key="2">
    <source>
        <dbReference type="EMBL" id="SES48952.1"/>
    </source>
</evidence>
<dbReference type="InterPro" id="IPR000792">
    <property type="entry name" value="Tscrpt_reg_LuxR_C"/>
</dbReference>
<dbReference type="InterPro" id="IPR036388">
    <property type="entry name" value="WH-like_DNA-bd_sf"/>
</dbReference>
<dbReference type="SMART" id="SM00421">
    <property type="entry name" value="HTH_LUXR"/>
    <property type="match status" value="1"/>
</dbReference>
<gene>
    <name evidence="2" type="ORF">SAMN05216195_11722</name>
</gene>
<sequence length="261" mass="28626">MHKKPSSSPEHSQGPSAPRGERELLLAATRLARQLSAVLNDREPALDAVQTIRGEEAVAECFATLRSNCKQDLRVCGRLSLDEHGRIRSRPLRCLPGVGTAVRVEGIYDTVSLREAGVQVRPQDLRVDHREVRLYDGIPFTMVLLDHSAAMVVVEEDEKAVRTALLVRPSQALSIVDSVYQGLWKLASPLQSSGAAVHGSPAEADLRMLEMLADGATDHHVAERLGVSVRTVQRKITELLPRLGAENRFQAGINATKRGWI</sequence>
<dbReference type="Pfam" id="PF00196">
    <property type="entry name" value="GerE"/>
    <property type="match status" value="1"/>
</dbReference>
<protein>
    <submittedName>
        <fullName evidence="2">Regulatory protein, luxR family</fullName>
    </submittedName>
</protein>
<evidence type="ECO:0000259" key="1">
    <source>
        <dbReference type="SMART" id="SM00421"/>
    </source>
</evidence>
<dbReference type="Gene3D" id="1.10.10.10">
    <property type="entry name" value="Winged helix-like DNA-binding domain superfamily/Winged helix DNA-binding domain"/>
    <property type="match status" value="1"/>
</dbReference>
<dbReference type="GO" id="GO:0006355">
    <property type="term" value="P:regulation of DNA-templated transcription"/>
    <property type="evidence" value="ECO:0007669"/>
    <property type="project" value="InterPro"/>
</dbReference>
<proteinExistence type="predicted"/>
<dbReference type="Proteomes" id="UP000199028">
    <property type="component" value="Unassembled WGS sequence"/>
</dbReference>
<name>A0A1H9XS25_9PSEU</name>
<dbReference type="OrthoDB" id="4266042at2"/>